<feature type="compositionally biased region" description="Low complexity" evidence="1">
    <location>
        <begin position="77"/>
        <end position="90"/>
    </location>
</feature>
<accession>I3YAC8</accession>
<feature type="transmembrane region" description="Helical" evidence="2">
    <location>
        <begin position="115"/>
        <end position="136"/>
    </location>
</feature>
<evidence type="ECO:0000313" key="4">
    <source>
        <dbReference type="Proteomes" id="UP000006062"/>
    </source>
</evidence>
<dbReference type="HOGENOM" id="CLU_1709418_0_0_6"/>
<name>I3YAC8_THIV6</name>
<sequence>MKYAAKRTWPEKQKSWEFLDEADTPEAFALEFAARRKLDLETEFVIMEKEGDDAEIQFFRVTGCAPYQVGAAEPRAAGDASDSASKDAGATTHAQGDDDSESVGAPNLSPVISMLLYMAKVGFIATASIAAMGFIIKYLRSVL</sequence>
<dbReference type="Proteomes" id="UP000006062">
    <property type="component" value="Chromosome"/>
</dbReference>
<keyword evidence="4" id="KW-1185">Reference proteome</keyword>
<keyword evidence="2" id="KW-1133">Transmembrane helix</keyword>
<evidence type="ECO:0000313" key="3">
    <source>
        <dbReference type="EMBL" id="AFL73946.1"/>
    </source>
</evidence>
<evidence type="ECO:0000256" key="1">
    <source>
        <dbReference type="SAM" id="MobiDB-lite"/>
    </source>
</evidence>
<dbReference type="STRING" id="765911.Thivi_1988"/>
<dbReference type="RefSeq" id="WP_014778403.1">
    <property type="nucleotide sequence ID" value="NC_018012.1"/>
</dbReference>
<protein>
    <submittedName>
        <fullName evidence="3">Uncharacterized protein</fullName>
    </submittedName>
</protein>
<organism evidence="3 4">
    <name type="scientific">Thiocystis violascens (strain ATCC 17096 / DSM 198 / 6111)</name>
    <name type="common">Chromatium violascens</name>
    <dbReference type="NCBI Taxonomy" id="765911"/>
    <lineage>
        <taxon>Bacteria</taxon>
        <taxon>Pseudomonadati</taxon>
        <taxon>Pseudomonadota</taxon>
        <taxon>Gammaproteobacteria</taxon>
        <taxon>Chromatiales</taxon>
        <taxon>Chromatiaceae</taxon>
        <taxon>Thiocystis</taxon>
    </lineage>
</organism>
<dbReference type="KEGG" id="tvi:Thivi_1988"/>
<proteinExistence type="predicted"/>
<reference evidence="3 4" key="1">
    <citation type="submission" date="2012-06" db="EMBL/GenBank/DDBJ databases">
        <title>Complete sequence of Thiocystis violascens DSM 198.</title>
        <authorList>
            <consortium name="US DOE Joint Genome Institute"/>
            <person name="Lucas S."/>
            <person name="Han J."/>
            <person name="Lapidus A."/>
            <person name="Cheng J.-F."/>
            <person name="Goodwin L."/>
            <person name="Pitluck S."/>
            <person name="Peters L."/>
            <person name="Ovchinnikova G."/>
            <person name="Teshima H."/>
            <person name="Detter J.C."/>
            <person name="Han C."/>
            <person name="Tapia R."/>
            <person name="Land M."/>
            <person name="Hauser L."/>
            <person name="Kyrpides N."/>
            <person name="Ivanova N."/>
            <person name="Pagani I."/>
            <person name="Vogl K."/>
            <person name="Liu Z."/>
            <person name="Frigaard N.-U."/>
            <person name="Bryant D."/>
            <person name="Woyke T."/>
        </authorList>
    </citation>
    <scope>NUCLEOTIDE SEQUENCE [LARGE SCALE GENOMIC DNA]</scope>
    <source>
        <strain evidence="4">ATCC 17096 / DSM 198 / 6111</strain>
    </source>
</reference>
<dbReference type="eggNOG" id="ENOG5032X24">
    <property type="taxonomic scope" value="Bacteria"/>
</dbReference>
<dbReference type="AlphaFoldDB" id="I3YAC8"/>
<keyword evidence="2" id="KW-0472">Membrane</keyword>
<gene>
    <name evidence="3" type="ordered locus">Thivi_1988</name>
</gene>
<evidence type="ECO:0000256" key="2">
    <source>
        <dbReference type="SAM" id="Phobius"/>
    </source>
</evidence>
<keyword evidence="2" id="KW-0812">Transmembrane</keyword>
<dbReference type="EMBL" id="CP003154">
    <property type="protein sequence ID" value="AFL73946.1"/>
    <property type="molecule type" value="Genomic_DNA"/>
</dbReference>
<feature type="region of interest" description="Disordered" evidence="1">
    <location>
        <begin position="73"/>
        <end position="103"/>
    </location>
</feature>